<organism evidence="9 10">
    <name type="scientific">Chrysophaeum taylorii</name>
    <dbReference type="NCBI Taxonomy" id="2483200"/>
    <lineage>
        <taxon>Eukaryota</taxon>
        <taxon>Sar</taxon>
        <taxon>Stramenopiles</taxon>
        <taxon>Ochrophyta</taxon>
        <taxon>Pelagophyceae</taxon>
        <taxon>Pelagomonadales</taxon>
        <taxon>Pelagomonadaceae</taxon>
        <taxon>Chrysophaeum</taxon>
    </lineage>
</organism>
<evidence type="ECO:0000256" key="7">
    <source>
        <dbReference type="SAM" id="Phobius"/>
    </source>
</evidence>
<feature type="transmembrane region" description="Helical" evidence="7">
    <location>
        <begin position="902"/>
        <end position="922"/>
    </location>
</feature>
<dbReference type="InterPro" id="IPR004710">
    <property type="entry name" value="Bilac:Na_transpt"/>
</dbReference>
<feature type="region of interest" description="Disordered" evidence="6">
    <location>
        <begin position="248"/>
        <end position="272"/>
    </location>
</feature>
<feature type="transmembrane region" description="Helical" evidence="7">
    <location>
        <begin position="718"/>
        <end position="737"/>
    </location>
</feature>
<feature type="domain" description="RGS" evidence="8">
    <location>
        <begin position="161"/>
        <end position="248"/>
    </location>
</feature>
<evidence type="ECO:0000313" key="9">
    <source>
        <dbReference type="EMBL" id="KAJ8602442.1"/>
    </source>
</evidence>
<evidence type="ECO:0000256" key="6">
    <source>
        <dbReference type="SAM" id="MobiDB-lite"/>
    </source>
</evidence>
<comment type="caution">
    <text evidence="9">The sequence shown here is derived from an EMBL/GenBank/DDBJ whole genome shotgun (WGS) entry which is preliminary data.</text>
</comment>
<feature type="transmembrane region" description="Helical" evidence="7">
    <location>
        <begin position="989"/>
        <end position="1009"/>
    </location>
</feature>
<keyword evidence="4 7" id="KW-1133">Transmembrane helix</keyword>
<evidence type="ECO:0000256" key="1">
    <source>
        <dbReference type="ARBA" id="ARBA00004141"/>
    </source>
</evidence>
<name>A0AAD7UEM4_9STRA</name>
<evidence type="ECO:0000256" key="4">
    <source>
        <dbReference type="ARBA" id="ARBA00022989"/>
    </source>
</evidence>
<reference evidence="9" key="1">
    <citation type="submission" date="2023-01" db="EMBL/GenBank/DDBJ databases">
        <title>Metagenome sequencing of chrysophaentin producing Chrysophaeum taylorii.</title>
        <authorList>
            <person name="Davison J."/>
            <person name="Bewley C."/>
        </authorList>
    </citation>
    <scope>NUCLEOTIDE SEQUENCE</scope>
    <source>
        <strain evidence="9">NIES-1699</strain>
    </source>
</reference>
<dbReference type="SUPFAM" id="SSF48097">
    <property type="entry name" value="Regulator of G-protein signaling, RGS"/>
    <property type="match status" value="1"/>
</dbReference>
<keyword evidence="3 7" id="KW-0812">Transmembrane</keyword>
<dbReference type="PANTHER" id="PTHR10361:SF30">
    <property type="entry name" value="SODIUM_METABOLITE COTRANSPORTER BASS6, CHLOROPLASTIC-RELATED"/>
    <property type="match status" value="1"/>
</dbReference>
<dbReference type="InterPro" id="IPR002657">
    <property type="entry name" value="BilAc:Na_symport/Acr3"/>
</dbReference>
<dbReference type="GO" id="GO:0016020">
    <property type="term" value="C:membrane"/>
    <property type="evidence" value="ECO:0007669"/>
    <property type="project" value="UniProtKB-SubCell"/>
</dbReference>
<evidence type="ECO:0000259" key="8">
    <source>
        <dbReference type="PROSITE" id="PS50132"/>
    </source>
</evidence>
<dbReference type="Gene3D" id="1.20.1530.20">
    <property type="match status" value="1"/>
</dbReference>
<dbReference type="PROSITE" id="PS50132">
    <property type="entry name" value="RGS"/>
    <property type="match status" value="1"/>
</dbReference>
<evidence type="ECO:0000313" key="10">
    <source>
        <dbReference type="Proteomes" id="UP001230188"/>
    </source>
</evidence>
<dbReference type="CDD" id="cd07440">
    <property type="entry name" value="RGS"/>
    <property type="match status" value="1"/>
</dbReference>
<dbReference type="Proteomes" id="UP001230188">
    <property type="component" value="Unassembled WGS sequence"/>
</dbReference>
<accession>A0AAD7UEM4</accession>
<dbReference type="Pfam" id="PF01758">
    <property type="entry name" value="SBF"/>
    <property type="match status" value="1"/>
</dbReference>
<dbReference type="SMART" id="SM00315">
    <property type="entry name" value="RGS"/>
    <property type="match status" value="1"/>
</dbReference>
<sequence length="1052" mass="113757">MAREVELSFAETAARARERRESAKTCQKSIARAGVAYQLCEDDKQRRRWRCVWLELLFLDGEAYVYGWGPSWSSGGASVFVGKMGREAIATKKTGEASLPRSWSKLPEIGTYRFDVETAGTGLLSLAVRTRHERGLWINALRLATRGFSVKHETLPAGYAPLGCVLASDFARSEIRRFLRDEIATEGLEFWEAVESHRKLVAAGSGARRADAVRIYREFVAEDAPHQVNISAALRKTTADRLLDDVAPASRRDHHDDDEIFPRGPSSSSSSSSYRKLAYLLGESEAHVALSDDWVTNKIERLLGGREAALALKSGLRLTCSRRARHFRGRRGRRGAVVLSGSSAAWCCCEAAAVRRGATCFDSAQREIMSALEYDVLVRFLATPRGDLASRVVRCEHGDGALKRGDLRLVASWCTTHVVSVVLGPRSLVWYASPAPRNPIFVSGFANNASTRDDDFVFEPPTHELLFERLVAVVDGEEAPKSTTFGVKFASEIDRRRVFILNVADDPEKPRIDARLVFSAPDVRERDAWADLLRRASQAAREAGADHHIVERCTDWRQQLSPPLRDDTTVVPAPENEDHPSSSSEVGYLKGSGVSECFNSEWATMGATRVACVLLLCDVANGLLTSVKAPLRVSRPTPCDDDRRLGAFRRGGLVGRAAASEGDAHGVAVASGGGGNDLFATYLKVADVLTNLFPIWTLVFSAWGLMRPQDYAWLTTEYFTAGLAVLMLSMGITLAPSDFVRVLSRPNAVLVNLLLCYGMMPMLGLTLGNAFGLDPALVAGMVLVGSINGGQASNLCTFIANGNVALSVLMTTATTIGAIFATPFLCKQLLGAVVPVDAMGIVFSTLQVVLAPIVIGMVLNIGFPKVVNAVKPATPVIGVASTCLLVAAAVGQVAGPIKEAGMALQMPVLLLHLVGGIAGYWISRILGFGETTSRTMAIETSMKSSAFGFLLAKLHFGAEAASNRASFYHFFLLFFEEPMRCPQARVPSAVSVVWMALTGSSLAVAWRFLPVTPPKFDRSVKSRFEKVDVVGAFKRAFGGGDGGGGATMPKEA</sequence>
<feature type="transmembrane region" description="Helical" evidence="7">
    <location>
        <begin position="875"/>
        <end position="895"/>
    </location>
</feature>
<proteinExistence type="inferred from homology"/>
<evidence type="ECO:0000256" key="3">
    <source>
        <dbReference type="ARBA" id="ARBA00022692"/>
    </source>
</evidence>
<dbReference type="InterPro" id="IPR016137">
    <property type="entry name" value="RGS"/>
</dbReference>
<feature type="region of interest" description="Disordered" evidence="6">
    <location>
        <begin position="560"/>
        <end position="587"/>
    </location>
</feature>
<dbReference type="EMBL" id="JAQMWT010000379">
    <property type="protein sequence ID" value="KAJ8602442.1"/>
    <property type="molecule type" value="Genomic_DNA"/>
</dbReference>
<evidence type="ECO:0000256" key="5">
    <source>
        <dbReference type="ARBA" id="ARBA00023136"/>
    </source>
</evidence>
<comment type="subcellular location">
    <subcellularLocation>
        <location evidence="1">Membrane</location>
        <topology evidence="1">Multi-pass membrane protein</topology>
    </subcellularLocation>
</comment>
<dbReference type="Gene3D" id="1.10.167.10">
    <property type="entry name" value="Regulator of G-protein Signalling 4, domain 2"/>
    <property type="match status" value="1"/>
</dbReference>
<feature type="compositionally biased region" description="Basic and acidic residues" evidence="6">
    <location>
        <begin position="248"/>
        <end position="261"/>
    </location>
</feature>
<dbReference type="Pfam" id="PF00615">
    <property type="entry name" value="RGS"/>
    <property type="match status" value="1"/>
</dbReference>
<dbReference type="PANTHER" id="PTHR10361">
    <property type="entry name" value="SODIUM-BILE ACID COTRANSPORTER"/>
    <property type="match status" value="1"/>
</dbReference>
<feature type="transmembrane region" description="Helical" evidence="7">
    <location>
        <begin position="749"/>
        <end position="771"/>
    </location>
</feature>
<protein>
    <recommendedName>
        <fullName evidence="8">RGS domain-containing protein</fullName>
    </recommendedName>
</protein>
<dbReference type="InterPro" id="IPR036305">
    <property type="entry name" value="RGS_sf"/>
</dbReference>
<comment type="similarity">
    <text evidence="2">Belongs to the bile acid:sodium symporter (BASS) (TC 2.A.28) family.</text>
</comment>
<evidence type="ECO:0000256" key="2">
    <source>
        <dbReference type="ARBA" id="ARBA00006528"/>
    </source>
</evidence>
<feature type="transmembrane region" description="Helical" evidence="7">
    <location>
        <begin position="838"/>
        <end position="863"/>
    </location>
</feature>
<keyword evidence="10" id="KW-1185">Reference proteome</keyword>
<dbReference type="AlphaFoldDB" id="A0AAD7UEM4"/>
<keyword evidence="5 7" id="KW-0472">Membrane</keyword>
<gene>
    <name evidence="9" type="ORF">CTAYLR_001264</name>
</gene>
<dbReference type="InterPro" id="IPR044926">
    <property type="entry name" value="RGS_subdomain_2"/>
</dbReference>
<feature type="transmembrane region" description="Helical" evidence="7">
    <location>
        <begin position="804"/>
        <end position="826"/>
    </location>
</feature>
<dbReference type="InterPro" id="IPR038770">
    <property type="entry name" value="Na+/solute_symporter_sf"/>
</dbReference>